<reference evidence="1 2" key="1">
    <citation type="journal article" date="2022" name="Hortic Res">
        <title>A haplotype resolved chromosomal level avocado genome allows analysis of novel avocado genes.</title>
        <authorList>
            <person name="Nath O."/>
            <person name="Fletcher S.J."/>
            <person name="Hayward A."/>
            <person name="Shaw L.M."/>
            <person name="Masouleh A.K."/>
            <person name="Furtado A."/>
            <person name="Henry R.J."/>
            <person name="Mitter N."/>
        </authorList>
    </citation>
    <scope>NUCLEOTIDE SEQUENCE [LARGE SCALE GENOMIC DNA]</scope>
    <source>
        <strain evidence="2">cv. Hass</strain>
    </source>
</reference>
<dbReference type="EMBL" id="CM056809">
    <property type="protein sequence ID" value="KAJ8648885.1"/>
    <property type="molecule type" value="Genomic_DNA"/>
</dbReference>
<proteinExistence type="predicted"/>
<name>A0ACC2MTA7_PERAE</name>
<accession>A0ACC2MTA7</accession>
<evidence type="ECO:0000313" key="2">
    <source>
        <dbReference type="Proteomes" id="UP001234297"/>
    </source>
</evidence>
<dbReference type="Proteomes" id="UP001234297">
    <property type="component" value="Chromosome 1"/>
</dbReference>
<gene>
    <name evidence="1" type="ORF">MRB53_001908</name>
</gene>
<comment type="caution">
    <text evidence="1">The sequence shown here is derived from an EMBL/GenBank/DDBJ whole genome shotgun (WGS) entry which is preliminary data.</text>
</comment>
<keyword evidence="2" id="KW-1185">Reference proteome</keyword>
<evidence type="ECO:0000313" key="1">
    <source>
        <dbReference type="EMBL" id="KAJ8648885.1"/>
    </source>
</evidence>
<sequence>MKACEYNSRRFRRISSIPYTNMTMYASHLALTSLPFVSLSSFFFFIFIFLIHHFMSVLHRYCVKFSGHGPPTHPFIGCLIPFYRNRHRLLDWYTELLAESPTQTIVVQRLGARRTVITANPDNIEYMLKTKFHNFPKGKPFTEILGDLLGRGIFNVDGDLWHNQRKLASHEFTTKSLREFLVNTLEIEVKERLLPLLESASLNCRVVDLQDLLKRFTFDIICKVSLGTDPGCLDSSLPVSGFSQALDVASEISARRGMSPVFAVWKAKQALRIGSERRLREAVELVHSSVMEIIHTKKLKHEEELKDGGGIETKDLLTRLILGGHDEEVVRDMVISFIMAGRDTTSAALTWLFWLLSFHRDIEREVVEEVSIASPPEARRLDYDTLKDMRVLKACLCESMRLYPPVAWDSKHATGSETFPDGTRIRKGDRVTYFPYGMGRMESVWGEDCMKFKPHRWLVSNESVSPFKFPVFQGGPRVCLGKEMAFLQMKYVVAAILRRFELRPVSQDRPAFIPLLTAHMQGGLKVMVRERNMKSNAP</sequence>
<organism evidence="1 2">
    <name type="scientific">Persea americana</name>
    <name type="common">Avocado</name>
    <dbReference type="NCBI Taxonomy" id="3435"/>
    <lineage>
        <taxon>Eukaryota</taxon>
        <taxon>Viridiplantae</taxon>
        <taxon>Streptophyta</taxon>
        <taxon>Embryophyta</taxon>
        <taxon>Tracheophyta</taxon>
        <taxon>Spermatophyta</taxon>
        <taxon>Magnoliopsida</taxon>
        <taxon>Magnoliidae</taxon>
        <taxon>Laurales</taxon>
        <taxon>Lauraceae</taxon>
        <taxon>Persea</taxon>
    </lineage>
</organism>
<protein>
    <submittedName>
        <fullName evidence="1">Uncharacterized protein</fullName>
    </submittedName>
</protein>